<dbReference type="Gene3D" id="3.40.1520.20">
    <property type="match status" value="1"/>
</dbReference>
<reference evidence="2 3" key="1">
    <citation type="submission" date="2019-04" db="EMBL/GenBank/DDBJ databases">
        <title>Pedobacter sp. AR-2-6 sp. nov., isolated from Arctic soil.</title>
        <authorList>
            <person name="Dahal R.H."/>
            <person name="Kim D.-U."/>
        </authorList>
    </citation>
    <scope>NUCLEOTIDE SEQUENCE [LARGE SCALE GENOMIC DNA]</scope>
    <source>
        <strain evidence="2 3">AR-2-6</strain>
    </source>
</reference>
<gene>
    <name evidence="2" type="ORF">FA045_04130</name>
</gene>
<keyword evidence="3" id="KW-1185">Reference proteome</keyword>
<evidence type="ECO:0000313" key="2">
    <source>
        <dbReference type="EMBL" id="TKC02742.1"/>
    </source>
</evidence>
<dbReference type="PROSITE" id="PS50914">
    <property type="entry name" value="BON"/>
    <property type="match status" value="1"/>
</dbReference>
<dbReference type="InterPro" id="IPR007055">
    <property type="entry name" value="BON_dom"/>
</dbReference>
<evidence type="ECO:0000259" key="1">
    <source>
        <dbReference type="PROSITE" id="PS50914"/>
    </source>
</evidence>
<organism evidence="2 3">
    <name type="scientific">Pedobacter cryotolerans</name>
    <dbReference type="NCBI Taxonomy" id="2571270"/>
    <lineage>
        <taxon>Bacteria</taxon>
        <taxon>Pseudomonadati</taxon>
        <taxon>Bacteroidota</taxon>
        <taxon>Sphingobacteriia</taxon>
        <taxon>Sphingobacteriales</taxon>
        <taxon>Sphingobacteriaceae</taxon>
        <taxon>Pedobacter</taxon>
    </lineage>
</organism>
<dbReference type="Proteomes" id="UP000310477">
    <property type="component" value="Unassembled WGS sequence"/>
</dbReference>
<dbReference type="AlphaFoldDB" id="A0A4U1C8P4"/>
<dbReference type="Pfam" id="PF04972">
    <property type="entry name" value="BON"/>
    <property type="match status" value="1"/>
</dbReference>
<dbReference type="PROSITE" id="PS51257">
    <property type="entry name" value="PROKAR_LIPOPROTEIN"/>
    <property type="match status" value="1"/>
</dbReference>
<evidence type="ECO:0000313" key="3">
    <source>
        <dbReference type="Proteomes" id="UP000310477"/>
    </source>
</evidence>
<dbReference type="EMBL" id="SWBO01000002">
    <property type="protein sequence ID" value="TKC02742.1"/>
    <property type="molecule type" value="Genomic_DNA"/>
</dbReference>
<dbReference type="OrthoDB" id="1097785at2"/>
<name>A0A4U1C8P4_9SPHI</name>
<comment type="caution">
    <text evidence="2">The sequence shown here is derived from an EMBL/GenBank/DDBJ whole genome shotgun (WGS) entry which is preliminary data.</text>
</comment>
<feature type="domain" description="BON" evidence="1">
    <location>
        <begin position="21"/>
        <end position="87"/>
    </location>
</feature>
<accession>A0A4U1C8P4</accession>
<protein>
    <submittedName>
        <fullName evidence="2">BON domain-containing protein</fullName>
    </submittedName>
</protein>
<sequence>MKSMAFMALIFSVLFTGCKPKDADIKTAVEKSISAVPSLAGTTVEVKEGVVSLSGQLPDETAKSLAETTAKAVKGVKSVVNNLSIAAPITIAVDEVLTKSVKDAVKDYPTVVAAINDGVVLLTGEIKKDALPKLMMALSSLKPKKIENKLTVK</sequence>
<proteinExistence type="predicted"/>